<evidence type="ECO:0000256" key="1">
    <source>
        <dbReference type="PROSITE-ProRule" id="PRU00464"/>
    </source>
</evidence>
<organism evidence="4 5">
    <name type="scientific">Bifidobacterium phasiani</name>
    <dbReference type="NCBI Taxonomy" id="2834431"/>
    <lineage>
        <taxon>Bacteria</taxon>
        <taxon>Bacillati</taxon>
        <taxon>Actinomycetota</taxon>
        <taxon>Actinomycetes</taxon>
        <taxon>Bifidobacteriales</taxon>
        <taxon>Bifidobacteriaceae</taxon>
        <taxon>Bifidobacterium</taxon>
    </lineage>
</organism>
<name>A0ABS6W863_9BIFI</name>
<gene>
    <name evidence="4" type="ORF">KIH73_04720</name>
</gene>
<evidence type="ECO:0000313" key="4">
    <source>
        <dbReference type="EMBL" id="MBW3082688.1"/>
    </source>
</evidence>
<dbReference type="EMBL" id="JAHBBD010000008">
    <property type="protein sequence ID" value="MBW3082688.1"/>
    <property type="molecule type" value="Genomic_DNA"/>
</dbReference>
<dbReference type="PANTHER" id="PTHR42997">
    <property type="entry name" value="HIT FAMILY HYDROLASE"/>
    <property type="match status" value="1"/>
</dbReference>
<dbReference type="PANTHER" id="PTHR42997:SF1">
    <property type="entry name" value="AP-4-A PHOSPHORYLASE"/>
    <property type="match status" value="1"/>
</dbReference>
<evidence type="ECO:0000256" key="2">
    <source>
        <dbReference type="SAM" id="MobiDB-lite"/>
    </source>
</evidence>
<dbReference type="InterPro" id="IPR052908">
    <property type="entry name" value="AP-4-A_phosphorylase"/>
</dbReference>
<dbReference type="InterPro" id="IPR011146">
    <property type="entry name" value="HIT-like"/>
</dbReference>
<feature type="short sequence motif" description="Histidine triad motif" evidence="1">
    <location>
        <begin position="148"/>
        <end position="152"/>
    </location>
</feature>
<accession>A0ABS6W863</accession>
<dbReference type="Proteomes" id="UP000812844">
    <property type="component" value="Unassembled WGS sequence"/>
</dbReference>
<evidence type="ECO:0000259" key="3">
    <source>
        <dbReference type="PROSITE" id="PS51084"/>
    </source>
</evidence>
<sequence length="200" mass="22376">MESGRAAGEPRVDDPEAFPPPEDTVERLWTPQRMTYVLRNDEGRVTKPKSKECPFCAGPKKSDEDGLIAWRGTHVFAIMNLYPYNVGHLMICPYRHVGLITDLDDDELFEFEKATTLAMTVMKEVSRPDGWNIGINQGEVAGAGVAAHLHQHVVPRWNGDANFMPIVAQTRTMPILLSDQRAAYAEAFERLAPDFRLPAA</sequence>
<dbReference type="PROSITE" id="PS51084">
    <property type="entry name" value="HIT_2"/>
    <property type="match status" value="1"/>
</dbReference>
<feature type="region of interest" description="Disordered" evidence="2">
    <location>
        <begin position="1"/>
        <end position="25"/>
    </location>
</feature>
<feature type="domain" description="HIT" evidence="3">
    <location>
        <begin position="54"/>
        <end position="163"/>
    </location>
</feature>
<dbReference type="Pfam" id="PF01230">
    <property type="entry name" value="HIT"/>
    <property type="match status" value="1"/>
</dbReference>
<keyword evidence="5" id="KW-1185">Reference proteome</keyword>
<reference evidence="4 5" key="1">
    <citation type="submission" date="2021-05" db="EMBL/GenBank/DDBJ databases">
        <title>Phylogenetic classification of ten novel species belonging to the genus Bifidobacterium comprising B. colchicus sp. nov., B. abeli sp. nov., B. bicoloris sp. nov., B. guerezis sp. nov., B. rosaliae sp. nov., B. santillanensis sp. nov., B. argentati sp. nov., B. amazzoni sp. nov., B. pluviali sp. nov., and B. pinnaculum sp. nov.</title>
        <authorList>
            <person name="Lugli G.A."/>
            <person name="Ruiz Garcia L."/>
            <person name="Margolles A."/>
            <person name="Ventura M."/>
        </authorList>
    </citation>
    <scope>NUCLEOTIDE SEQUENCE [LARGE SCALE GENOMIC DNA]</scope>
    <source>
        <strain evidence="4 5">6T3</strain>
    </source>
</reference>
<dbReference type="CDD" id="cd01275">
    <property type="entry name" value="FHIT"/>
    <property type="match status" value="1"/>
</dbReference>
<comment type="caution">
    <text evidence="4">The sequence shown here is derived from an EMBL/GenBank/DDBJ whole genome shotgun (WGS) entry which is preliminary data.</text>
</comment>
<protein>
    <submittedName>
        <fullName evidence="4">HIT domain-containing protein</fullName>
    </submittedName>
</protein>
<proteinExistence type="predicted"/>
<evidence type="ECO:0000313" key="5">
    <source>
        <dbReference type="Proteomes" id="UP000812844"/>
    </source>
</evidence>
<dbReference type="InterPro" id="IPR039383">
    <property type="entry name" value="FHIT"/>
</dbReference>